<protein>
    <submittedName>
        <fullName evidence="1">Uncharacterized protein</fullName>
    </submittedName>
</protein>
<gene>
    <name evidence="1" type="ORF">NCTC11009_02401</name>
</gene>
<evidence type="ECO:0000313" key="2">
    <source>
        <dbReference type="Proteomes" id="UP000250242"/>
    </source>
</evidence>
<dbReference type="AlphaFoldDB" id="A0A2X1UPW8"/>
<name>A0A2X1UPW8_9BURK</name>
<accession>A0A2X1UPW8</accession>
<organism evidence="1 2">
    <name type="scientific">Oligella urethralis</name>
    <dbReference type="NCBI Taxonomy" id="90245"/>
    <lineage>
        <taxon>Bacteria</taxon>
        <taxon>Pseudomonadati</taxon>
        <taxon>Pseudomonadota</taxon>
        <taxon>Betaproteobacteria</taxon>
        <taxon>Burkholderiales</taxon>
        <taxon>Alcaligenaceae</taxon>
        <taxon>Oligella</taxon>
    </lineage>
</organism>
<sequence length="57" mass="6644">MLSAAWQFKRRGNAARDMDDFSAFAVTMVSQVNLTHHKYERGDDALQDEQRDTLRSR</sequence>
<dbReference type="Proteomes" id="UP000250242">
    <property type="component" value="Unassembled WGS sequence"/>
</dbReference>
<proteinExistence type="predicted"/>
<evidence type="ECO:0000313" key="1">
    <source>
        <dbReference type="EMBL" id="SPY09147.1"/>
    </source>
</evidence>
<dbReference type="EMBL" id="UATH01000001">
    <property type="protein sequence ID" value="SPY09147.1"/>
    <property type="molecule type" value="Genomic_DNA"/>
</dbReference>
<reference evidence="1 2" key="1">
    <citation type="submission" date="2018-06" db="EMBL/GenBank/DDBJ databases">
        <authorList>
            <consortium name="Pathogen Informatics"/>
            <person name="Doyle S."/>
        </authorList>
    </citation>
    <scope>NUCLEOTIDE SEQUENCE [LARGE SCALE GENOMIC DNA]</scope>
    <source>
        <strain evidence="1 2">NCTC11009</strain>
    </source>
</reference>